<accession>A0A0F2LTX7</accession>
<comment type="caution">
    <text evidence="2">The sequence shown here is derived from an EMBL/GenBank/DDBJ whole genome shotgun (WGS) entry which is preliminary data.</text>
</comment>
<feature type="region of interest" description="Disordered" evidence="1">
    <location>
        <begin position="19"/>
        <end position="53"/>
    </location>
</feature>
<dbReference type="Proteomes" id="UP000033710">
    <property type="component" value="Unassembled WGS sequence"/>
</dbReference>
<dbReference type="RefSeq" id="XP_016582990.1">
    <property type="nucleotide sequence ID" value="XM_016732148.1"/>
</dbReference>
<dbReference type="EMBL" id="AXCR01000012">
    <property type="protein sequence ID" value="KJR80314.1"/>
    <property type="molecule type" value="Genomic_DNA"/>
</dbReference>
<gene>
    <name evidence="2" type="ORF">SPSK_05400</name>
</gene>
<evidence type="ECO:0000313" key="2">
    <source>
        <dbReference type="EMBL" id="KJR80314.1"/>
    </source>
</evidence>
<proteinExistence type="predicted"/>
<organism evidence="2 3">
    <name type="scientific">Sporothrix schenckii 1099-18</name>
    <dbReference type="NCBI Taxonomy" id="1397361"/>
    <lineage>
        <taxon>Eukaryota</taxon>
        <taxon>Fungi</taxon>
        <taxon>Dikarya</taxon>
        <taxon>Ascomycota</taxon>
        <taxon>Pezizomycotina</taxon>
        <taxon>Sordariomycetes</taxon>
        <taxon>Sordariomycetidae</taxon>
        <taxon>Ophiostomatales</taxon>
        <taxon>Ophiostomataceae</taxon>
        <taxon>Sporothrix</taxon>
    </lineage>
</organism>
<dbReference type="KEGG" id="ssck:SPSK_05400"/>
<sequence>MASHIATGVSLRASVTLPVSNSSMDSSRTSSHPSAATSKTATTTPEGSPSTMAMTAGAKMAGTDDSQLSLTPDLAYTDAAAIFSLAERADRLVDCLVVGGVSAADFHEIEAERDRRGRRIRLFFLPDRACTIVTIPTGPHEQAHVELYYVVRDSLKEMGLANEWQSVAAETFATGSRGSGEGDSGGGPLWRNDEGGIFWPTIVIEAGFSQSMASLCAKANWWFSVSHNHMKIVLLVKMSFTATESSIAVEKWTSTTRRTARPGATTTRSLAHATPSAMEPGCRQRIDISWSGPSPIQQTPRHGRVATLFTVVGAPMVLGFEELMLRPPVAAHGEHDIVISAAHFQDLAFRVWLSV</sequence>
<feature type="compositionally biased region" description="Low complexity" evidence="1">
    <location>
        <begin position="20"/>
        <end position="44"/>
    </location>
</feature>
<name>A0A0F2LTX7_SPOSC</name>
<reference evidence="2 3" key="1">
    <citation type="journal article" date="2014" name="BMC Genomics">
        <title>Comparative genomics of the major fungal agents of human and animal Sporotrichosis: Sporothrix schenckii and Sporothrix brasiliensis.</title>
        <authorList>
            <person name="Teixeira M.M."/>
            <person name="de Almeida L.G."/>
            <person name="Kubitschek-Barreira P."/>
            <person name="Alves F.L."/>
            <person name="Kioshima E.S."/>
            <person name="Abadio A.K."/>
            <person name="Fernandes L."/>
            <person name="Derengowski L.S."/>
            <person name="Ferreira K.S."/>
            <person name="Souza R.C."/>
            <person name="Ruiz J.C."/>
            <person name="de Andrade N.C."/>
            <person name="Paes H.C."/>
            <person name="Nicola A.M."/>
            <person name="Albuquerque P."/>
            <person name="Gerber A.L."/>
            <person name="Martins V.P."/>
            <person name="Peconick L.D."/>
            <person name="Neto A.V."/>
            <person name="Chaucanez C.B."/>
            <person name="Silva P.A."/>
            <person name="Cunha O.L."/>
            <person name="de Oliveira F.F."/>
            <person name="dos Santos T.C."/>
            <person name="Barros A.L."/>
            <person name="Soares M.A."/>
            <person name="de Oliveira L.M."/>
            <person name="Marini M.M."/>
            <person name="Villalobos-Duno H."/>
            <person name="Cunha M.M."/>
            <person name="de Hoog S."/>
            <person name="da Silveira J.F."/>
            <person name="Henrissat B."/>
            <person name="Nino-Vega G.A."/>
            <person name="Cisalpino P.S."/>
            <person name="Mora-Montes H.M."/>
            <person name="Almeida S.R."/>
            <person name="Stajich J.E."/>
            <person name="Lopes-Bezerra L.M."/>
            <person name="Vasconcelos A.T."/>
            <person name="Felipe M.S."/>
        </authorList>
    </citation>
    <scope>NUCLEOTIDE SEQUENCE [LARGE SCALE GENOMIC DNA]</scope>
    <source>
        <strain evidence="2 3">1099-18</strain>
    </source>
</reference>
<dbReference type="GeneID" id="27667425"/>
<protein>
    <submittedName>
        <fullName evidence="2">Uncharacterized protein</fullName>
    </submittedName>
</protein>
<reference evidence="2 3" key="2">
    <citation type="journal article" date="2015" name="Eukaryot. Cell">
        <title>Asexual propagation of a virulent clone complex in a human and feline outbreak of sporotrichosis.</title>
        <authorList>
            <person name="Teixeira Mde M."/>
            <person name="Rodrigues A.M."/>
            <person name="Tsui C.K."/>
            <person name="de Almeida L.G."/>
            <person name="Van Diepeningen A.D."/>
            <person name="van den Ende B.G."/>
            <person name="Fernandes G.F."/>
            <person name="Kano R."/>
            <person name="Hamelin R.C."/>
            <person name="Lopes-Bezerra L.M."/>
            <person name="Vasconcelos A.T."/>
            <person name="de Hoog S."/>
            <person name="de Camargo Z.P."/>
            <person name="Felipe M.S."/>
        </authorList>
    </citation>
    <scope>NUCLEOTIDE SEQUENCE [LARGE SCALE GENOMIC DNA]</scope>
    <source>
        <strain evidence="2 3">1099-18</strain>
    </source>
</reference>
<evidence type="ECO:0000313" key="3">
    <source>
        <dbReference type="Proteomes" id="UP000033710"/>
    </source>
</evidence>
<dbReference type="OrthoDB" id="76567at2759"/>
<dbReference type="VEuPathDB" id="FungiDB:SPSK_05400"/>
<evidence type="ECO:0000256" key="1">
    <source>
        <dbReference type="SAM" id="MobiDB-lite"/>
    </source>
</evidence>
<dbReference type="AlphaFoldDB" id="A0A0F2LTX7"/>